<dbReference type="Pfam" id="PF04402">
    <property type="entry name" value="SIMPL"/>
    <property type="match status" value="1"/>
</dbReference>
<dbReference type="Gene3D" id="3.30.70.2970">
    <property type="entry name" value="Protein of unknown function (DUF541), domain 2"/>
    <property type="match status" value="1"/>
</dbReference>
<keyword evidence="3" id="KW-1185">Reference proteome</keyword>
<dbReference type="RefSeq" id="WP_027883666.1">
    <property type="nucleotide sequence ID" value="NZ_BMWY01000002.1"/>
</dbReference>
<feature type="signal peptide" evidence="1">
    <location>
        <begin position="1"/>
        <end position="18"/>
    </location>
</feature>
<evidence type="ECO:0008006" key="4">
    <source>
        <dbReference type="Google" id="ProtNLM"/>
    </source>
</evidence>
<dbReference type="Gene3D" id="3.30.110.170">
    <property type="entry name" value="Protein of unknown function (DUF541), domain 1"/>
    <property type="match status" value="1"/>
</dbReference>
<proteinExistence type="predicted"/>
<sequence>MKKLFLAVALLFTIGLVAQEQPSGISVNGEGTITVVPDEVLIQVYIQEEASSAQKVKENTDKVIDEVLKYLKSEKIPQKNIQTEYVRLGKNVQNSKYGNVPNAVNFYANQSISILLTDVSKYDEITRGLLELGINGINSVQFKSSEIEKYEAQARLKAIADAKSKANEYAKALEVKVGTPTLISESSNSYSNPQVFRTMEMKQSSVSSSNTQTLAVGEMEIKSQIHVVFSIIN</sequence>
<reference evidence="3" key="1">
    <citation type="journal article" date="2019" name="Int. J. Syst. Evol. Microbiol.">
        <title>The Global Catalogue of Microorganisms (GCM) 10K type strain sequencing project: providing services to taxonomists for standard genome sequencing and annotation.</title>
        <authorList>
            <consortium name="The Broad Institute Genomics Platform"/>
            <consortium name="The Broad Institute Genome Sequencing Center for Infectious Disease"/>
            <person name="Wu L."/>
            <person name="Ma J."/>
        </authorList>
    </citation>
    <scope>NUCLEOTIDE SEQUENCE [LARGE SCALE GENOMIC DNA]</scope>
    <source>
        <strain evidence="3">KCTC 12708</strain>
    </source>
</reference>
<gene>
    <name evidence="2" type="ORF">GCM10008088_11650</name>
</gene>
<dbReference type="Proteomes" id="UP000615593">
    <property type="component" value="Unassembled WGS sequence"/>
</dbReference>
<dbReference type="InterPro" id="IPR007497">
    <property type="entry name" value="SIMPL/DUF541"/>
</dbReference>
<comment type="caution">
    <text evidence="2">The sequence shown here is derived from an EMBL/GenBank/DDBJ whole genome shotgun (WGS) entry which is preliminary data.</text>
</comment>
<dbReference type="EMBL" id="BMWY01000002">
    <property type="protein sequence ID" value="GGZ51482.1"/>
    <property type="molecule type" value="Genomic_DNA"/>
</dbReference>
<dbReference type="GeneID" id="94368829"/>
<name>A0ABQ3BN21_9FLAO</name>
<dbReference type="PANTHER" id="PTHR34387">
    <property type="entry name" value="SLR1258 PROTEIN"/>
    <property type="match status" value="1"/>
</dbReference>
<evidence type="ECO:0000313" key="3">
    <source>
        <dbReference type="Proteomes" id="UP000615593"/>
    </source>
</evidence>
<keyword evidence="1" id="KW-0732">Signal</keyword>
<evidence type="ECO:0000313" key="2">
    <source>
        <dbReference type="EMBL" id="GGZ51482.1"/>
    </source>
</evidence>
<organism evidence="2 3">
    <name type="scientific">Mesonia mobilis</name>
    <dbReference type="NCBI Taxonomy" id="369791"/>
    <lineage>
        <taxon>Bacteria</taxon>
        <taxon>Pseudomonadati</taxon>
        <taxon>Bacteroidota</taxon>
        <taxon>Flavobacteriia</taxon>
        <taxon>Flavobacteriales</taxon>
        <taxon>Flavobacteriaceae</taxon>
        <taxon>Mesonia</taxon>
    </lineage>
</organism>
<evidence type="ECO:0000256" key="1">
    <source>
        <dbReference type="SAM" id="SignalP"/>
    </source>
</evidence>
<accession>A0ABQ3BN21</accession>
<protein>
    <recommendedName>
        <fullName evidence="4">SIMPL domain-containing protein</fullName>
    </recommendedName>
</protein>
<feature type="chain" id="PRO_5046849639" description="SIMPL domain-containing protein" evidence="1">
    <location>
        <begin position="19"/>
        <end position="233"/>
    </location>
</feature>
<dbReference type="PANTHER" id="PTHR34387:SF1">
    <property type="entry name" value="PERIPLASMIC IMMUNOGENIC PROTEIN"/>
    <property type="match status" value="1"/>
</dbReference>
<dbReference type="InterPro" id="IPR052022">
    <property type="entry name" value="26kDa_periplasmic_antigen"/>
</dbReference>